<evidence type="ECO:0000256" key="4">
    <source>
        <dbReference type="ARBA" id="ARBA00022982"/>
    </source>
</evidence>
<dbReference type="EMBL" id="QQBC01000011">
    <property type="protein sequence ID" value="RDI63009.1"/>
    <property type="molecule type" value="Genomic_DNA"/>
</dbReference>
<evidence type="ECO:0000313" key="11">
    <source>
        <dbReference type="Proteomes" id="UP000254869"/>
    </source>
</evidence>
<evidence type="ECO:0000313" key="10">
    <source>
        <dbReference type="EMBL" id="RDI63009.1"/>
    </source>
</evidence>
<dbReference type="PRINTS" id="PR00352">
    <property type="entry name" value="3FE4SFRDOXIN"/>
</dbReference>
<dbReference type="GO" id="GO:0051538">
    <property type="term" value="F:3 iron, 4 sulfur cluster binding"/>
    <property type="evidence" value="ECO:0007669"/>
    <property type="project" value="UniProtKB-KW"/>
</dbReference>
<dbReference type="PANTHER" id="PTHR36923:SF3">
    <property type="entry name" value="FERREDOXIN"/>
    <property type="match status" value="1"/>
</dbReference>
<dbReference type="SUPFAM" id="SSF54862">
    <property type="entry name" value="4Fe-4S ferredoxins"/>
    <property type="match status" value="1"/>
</dbReference>
<evidence type="ECO:0000256" key="6">
    <source>
        <dbReference type="ARBA" id="ARBA00023014"/>
    </source>
</evidence>
<keyword evidence="3 8" id="KW-0479">Metal-binding</keyword>
<dbReference type="PROSITE" id="PS51379">
    <property type="entry name" value="4FE4S_FER_2"/>
    <property type="match status" value="1"/>
</dbReference>
<comment type="function">
    <text evidence="8">Ferredoxins are iron-sulfur proteins that transfer electrons in a wide variety of metabolic reactions.</text>
</comment>
<feature type="domain" description="4Fe-4S ferredoxin-type" evidence="9">
    <location>
        <begin position="6"/>
        <end position="34"/>
    </location>
</feature>
<dbReference type="Gene3D" id="3.30.70.20">
    <property type="match status" value="1"/>
</dbReference>
<keyword evidence="2 8" id="KW-0813">Transport</keyword>
<dbReference type="InterPro" id="IPR051269">
    <property type="entry name" value="Fe-S_cluster_ET"/>
</dbReference>
<dbReference type="GO" id="GO:0005506">
    <property type="term" value="F:iron ion binding"/>
    <property type="evidence" value="ECO:0007669"/>
    <property type="project" value="UniProtKB-UniRule"/>
</dbReference>
<keyword evidence="11" id="KW-1185">Reference proteome</keyword>
<sequence>MPEQKWRLTVDRETCIGSGMCVGTAPDHFTLVDGHSTPAAELVAPDDTVVDAAEYCPVEAILIRAADSDEIIAPKM</sequence>
<comment type="cofactor">
    <cofactor evidence="1">
        <name>[3Fe-4S] cluster</name>
        <dbReference type="ChEBI" id="CHEBI:21137"/>
    </cofactor>
</comment>
<evidence type="ECO:0000256" key="2">
    <source>
        <dbReference type="ARBA" id="ARBA00022448"/>
    </source>
</evidence>
<evidence type="ECO:0000256" key="1">
    <source>
        <dbReference type="ARBA" id="ARBA00001927"/>
    </source>
</evidence>
<dbReference type="GO" id="GO:0009055">
    <property type="term" value="F:electron transfer activity"/>
    <property type="evidence" value="ECO:0007669"/>
    <property type="project" value="UniProtKB-UniRule"/>
</dbReference>
<dbReference type="InterPro" id="IPR017896">
    <property type="entry name" value="4Fe4S_Fe-S-bd"/>
</dbReference>
<keyword evidence="5 8" id="KW-0408">Iron</keyword>
<evidence type="ECO:0000256" key="3">
    <source>
        <dbReference type="ARBA" id="ARBA00022723"/>
    </source>
</evidence>
<evidence type="ECO:0000256" key="8">
    <source>
        <dbReference type="RuleBase" id="RU368020"/>
    </source>
</evidence>
<reference evidence="10 11" key="1">
    <citation type="submission" date="2018-07" db="EMBL/GenBank/DDBJ databases">
        <title>Genomic Encyclopedia of Type Strains, Phase IV (KMG-IV): sequencing the most valuable type-strain genomes for metagenomic binning, comparative biology and taxonomic classification.</title>
        <authorList>
            <person name="Goeker M."/>
        </authorList>
    </citation>
    <scope>NUCLEOTIDE SEQUENCE [LARGE SCALE GENOMIC DNA]</scope>
    <source>
        <strain evidence="10 11">DSM 44290</strain>
    </source>
</reference>
<dbReference type="PANTHER" id="PTHR36923">
    <property type="entry name" value="FERREDOXIN"/>
    <property type="match status" value="1"/>
</dbReference>
<evidence type="ECO:0000256" key="5">
    <source>
        <dbReference type="ARBA" id="ARBA00023004"/>
    </source>
</evidence>
<name>A0A370HWZ6_9NOCA</name>
<gene>
    <name evidence="10" type="ORF">DFR76_11125</name>
</gene>
<protein>
    <recommendedName>
        <fullName evidence="8">Ferredoxin</fullName>
    </recommendedName>
</protein>
<evidence type="ECO:0000256" key="7">
    <source>
        <dbReference type="ARBA" id="ARBA00023291"/>
    </source>
</evidence>
<dbReference type="AlphaFoldDB" id="A0A370HWZ6"/>
<dbReference type="Proteomes" id="UP000254869">
    <property type="component" value="Unassembled WGS sequence"/>
</dbReference>
<keyword evidence="7" id="KW-0003">3Fe-4S</keyword>
<evidence type="ECO:0000259" key="9">
    <source>
        <dbReference type="PROSITE" id="PS51379"/>
    </source>
</evidence>
<dbReference type="Pfam" id="PF13370">
    <property type="entry name" value="Fer4_13"/>
    <property type="match status" value="1"/>
</dbReference>
<accession>A0A370HWZ6</accession>
<proteinExistence type="predicted"/>
<dbReference type="RefSeq" id="WP_068002708.1">
    <property type="nucleotide sequence ID" value="NZ_QQBC01000011.1"/>
</dbReference>
<comment type="caution">
    <text evidence="10">The sequence shown here is derived from an EMBL/GenBank/DDBJ whole genome shotgun (WGS) entry which is preliminary data.</text>
</comment>
<keyword evidence="4 8" id="KW-0249">Electron transport</keyword>
<keyword evidence="6 8" id="KW-0411">Iron-sulfur</keyword>
<dbReference type="InterPro" id="IPR001080">
    <property type="entry name" value="3Fe4S_ferredoxin"/>
</dbReference>
<dbReference type="STRING" id="1210086.GCA_001613105_05179"/>
<organism evidence="10 11">
    <name type="scientific">Nocardia pseudobrasiliensis</name>
    <dbReference type="NCBI Taxonomy" id="45979"/>
    <lineage>
        <taxon>Bacteria</taxon>
        <taxon>Bacillati</taxon>
        <taxon>Actinomycetota</taxon>
        <taxon>Actinomycetes</taxon>
        <taxon>Mycobacteriales</taxon>
        <taxon>Nocardiaceae</taxon>
        <taxon>Nocardia</taxon>
    </lineage>
</organism>